<name>A0ABY4W0N0_9PROT</name>
<dbReference type="RefSeq" id="WP_251933398.1">
    <property type="nucleotide sequence ID" value="NZ_CP098747.1"/>
</dbReference>
<protein>
    <submittedName>
        <fullName evidence="1">Isocitrate lyase/phosphoenolpyruvate mutase family protein</fullName>
    </submittedName>
</protein>
<proteinExistence type="predicted"/>
<dbReference type="InterPro" id="IPR039556">
    <property type="entry name" value="ICL/PEPM"/>
</dbReference>
<organism evidence="1 2">
    <name type="scientific">Sneathiella marina</name>
    <dbReference type="NCBI Taxonomy" id="2950108"/>
    <lineage>
        <taxon>Bacteria</taxon>
        <taxon>Pseudomonadati</taxon>
        <taxon>Pseudomonadota</taxon>
        <taxon>Alphaproteobacteria</taxon>
        <taxon>Sneathiellales</taxon>
        <taxon>Sneathiellaceae</taxon>
        <taxon>Sneathiella</taxon>
    </lineage>
</organism>
<dbReference type="InterPro" id="IPR040442">
    <property type="entry name" value="Pyrv_kinase-like_dom_sf"/>
</dbReference>
<gene>
    <name evidence="1" type="ORF">NBZ79_15230</name>
</gene>
<reference evidence="1" key="1">
    <citation type="submission" date="2022-06" db="EMBL/GenBank/DDBJ databases">
        <title>Sneathiella actinostolidae sp. nov., isolated from a sea anemonein the Western Pacific Ocean.</title>
        <authorList>
            <person name="Wei M.J."/>
        </authorList>
    </citation>
    <scope>NUCLEOTIDE SEQUENCE</scope>
    <source>
        <strain evidence="1">PHK-P5</strain>
    </source>
</reference>
<dbReference type="Proteomes" id="UP001056291">
    <property type="component" value="Chromosome"/>
</dbReference>
<dbReference type="GO" id="GO:0016829">
    <property type="term" value="F:lyase activity"/>
    <property type="evidence" value="ECO:0007669"/>
    <property type="project" value="UniProtKB-KW"/>
</dbReference>
<accession>A0ABY4W0N0</accession>
<dbReference type="CDD" id="cd00377">
    <property type="entry name" value="ICL_PEPM"/>
    <property type="match status" value="1"/>
</dbReference>
<dbReference type="Gene3D" id="3.20.20.60">
    <property type="entry name" value="Phosphoenolpyruvate-binding domains"/>
    <property type="match status" value="1"/>
</dbReference>
<evidence type="ECO:0000313" key="1">
    <source>
        <dbReference type="EMBL" id="USG60517.1"/>
    </source>
</evidence>
<sequence length="278" mass="28928">MSNIVAKAEAFKALHGRGTAFFLPNPWDVGSAKMVAALGAEALATTSAGYSFSRGKGLAIGDVMRDEVLAHAAEIIAATSLPVSADLENGYGDSPEEVAKTVAMAAEIGLAGCTIEDTTSDPDNPLYEQDFAIERIAAAVEVVQGLDRPFMLTARAENYLHGRPDLDDTLARLQGYERVGADVLYAPGLPDLDTIRHVCSQVSKPVNVVAGIGLPGVTLEELQEAGVTRVSAGSALSRVAYGALVDSMADIMKSGSFESFKPAASFGKLAKLNLIGGA</sequence>
<dbReference type="PANTHER" id="PTHR42905">
    <property type="entry name" value="PHOSPHOENOLPYRUVATE CARBOXYLASE"/>
    <property type="match status" value="1"/>
</dbReference>
<evidence type="ECO:0000313" key="2">
    <source>
        <dbReference type="Proteomes" id="UP001056291"/>
    </source>
</evidence>
<dbReference type="InterPro" id="IPR015813">
    <property type="entry name" value="Pyrv/PenolPyrv_kinase-like_dom"/>
</dbReference>
<dbReference type="SUPFAM" id="SSF51621">
    <property type="entry name" value="Phosphoenolpyruvate/pyruvate domain"/>
    <property type="match status" value="1"/>
</dbReference>
<keyword evidence="1" id="KW-0456">Lyase</keyword>
<dbReference type="PANTHER" id="PTHR42905:SF16">
    <property type="entry name" value="CARBOXYPHOSPHONOENOLPYRUVATE PHOSPHONOMUTASE-LIKE PROTEIN (AFU_ORTHOLOGUE AFUA_5G07230)"/>
    <property type="match status" value="1"/>
</dbReference>
<dbReference type="Pfam" id="PF13714">
    <property type="entry name" value="PEP_mutase"/>
    <property type="match status" value="1"/>
</dbReference>
<keyword evidence="2" id="KW-1185">Reference proteome</keyword>
<dbReference type="EMBL" id="CP098747">
    <property type="protein sequence ID" value="USG60517.1"/>
    <property type="molecule type" value="Genomic_DNA"/>
</dbReference>